<dbReference type="EMBL" id="CP123385">
    <property type="protein sequence ID" value="XCC95605.1"/>
    <property type="molecule type" value="Genomic_DNA"/>
</dbReference>
<dbReference type="SUPFAM" id="SSF46626">
    <property type="entry name" value="Cytochrome c"/>
    <property type="match status" value="2"/>
</dbReference>
<dbReference type="GO" id="GO:0009055">
    <property type="term" value="F:electron transfer activity"/>
    <property type="evidence" value="ECO:0007669"/>
    <property type="project" value="InterPro"/>
</dbReference>
<evidence type="ECO:0000313" key="9">
    <source>
        <dbReference type="EMBL" id="XCC95605.1"/>
    </source>
</evidence>
<keyword evidence="4" id="KW-0560">Oxidoreductase</keyword>
<evidence type="ECO:0000256" key="2">
    <source>
        <dbReference type="ARBA" id="ARBA00022617"/>
    </source>
</evidence>
<dbReference type="Pfam" id="PF03150">
    <property type="entry name" value="CCP_MauG"/>
    <property type="match status" value="1"/>
</dbReference>
<organism evidence="9">
    <name type="scientific">Alloyangia sp. H15</name>
    <dbReference type="NCBI Taxonomy" id="3029062"/>
    <lineage>
        <taxon>Bacteria</taxon>
        <taxon>Pseudomonadati</taxon>
        <taxon>Pseudomonadota</taxon>
        <taxon>Alphaproteobacteria</taxon>
        <taxon>Rhodobacterales</taxon>
        <taxon>Roseobacteraceae</taxon>
        <taxon>Alloyangia</taxon>
    </lineage>
</organism>
<feature type="signal peptide" evidence="7">
    <location>
        <begin position="1"/>
        <end position="23"/>
    </location>
</feature>
<feature type="chain" id="PRO_5043761906" evidence="7">
    <location>
        <begin position="24"/>
        <end position="442"/>
    </location>
</feature>
<comment type="subcellular location">
    <subcellularLocation>
        <location evidence="1">Cell envelope</location>
    </subcellularLocation>
</comment>
<dbReference type="InterPro" id="IPR051395">
    <property type="entry name" value="Cytochrome_c_Peroxidase/MauG"/>
</dbReference>
<keyword evidence="9" id="KW-0575">Peroxidase</keyword>
<protein>
    <submittedName>
        <fullName evidence="9">Cytochrome-c peroxidase</fullName>
    </submittedName>
</protein>
<dbReference type="GO" id="GO:0004130">
    <property type="term" value="F:cytochrome-c peroxidase activity"/>
    <property type="evidence" value="ECO:0007669"/>
    <property type="project" value="TreeGrafter"/>
</dbReference>
<dbReference type="AlphaFoldDB" id="A0AAU8AMH5"/>
<feature type="domain" description="Cytochrome c" evidence="8">
    <location>
        <begin position="40"/>
        <end position="210"/>
    </location>
</feature>
<reference evidence="9" key="1">
    <citation type="submission" date="2023-02" db="EMBL/GenBank/DDBJ databases">
        <title>Description and genomic characterization of Salipiger bruguierae sp. nov., isolated from the sediment of mangrove plant Bruguiera sexangula.</title>
        <authorList>
            <person name="Long M."/>
        </authorList>
    </citation>
    <scope>NUCLEOTIDE SEQUENCE</scope>
    <source>
        <strain evidence="9">H15</strain>
    </source>
</reference>
<accession>A0AAU8AMH5</accession>
<keyword evidence="5 6" id="KW-0408">Iron</keyword>
<evidence type="ECO:0000256" key="5">
    <source>
        <dbReference type="ARBA" id="ARBA00023004"/>
    </source>
</evidence>
<evidence type="ECO:0000256" key="3">
    <source>
        <dbReference type="ARBA" id="ARBA00022723"/>
    </source>
</evidence>
<evidence type="ECO:0000256" key="1">
    <source>
        <dbReference type="ARBA" id="ARBA00004196"/>
    </source>
</evidence>
<keyword evidence="3 6" id="KW-0479">Metal-binding</keyword>
<dbReference type="GO" id="GO:0046872">
    <property type="term" value="F:metal ion binding"/>
    <property type="evidence" value="ECO:0007669"/>
    <property type="project" value="UniProtKB-KW"/>
</dbReference>
<dbReference type="InterPro" id="IPR009056">
    <property type="entry name" value="Cyt_c-like_dom"/>
</dbReference>
<name>A0AAU8AMH5_9RHOB</name>
<dbReference type="InterPro" id="IPR004852">
    <property type="entry name" value="Di-haem_cyt_c_peroxidsae"/>
</dbReference>
<dbReference type="InterPro" id="IPR036909">
    <property type="entry name" value="Cyt_c-like_dom_sf"/>
</dbReference>
<proteinExistence type="predicted"/>
<sequence length="442" mass="46420">MRAMGMALAGLTLLLGTGASAQAVLPRAVSDADYVETNAAEAELGRLLFYDPILSGNRNIACATCHHPRFATSDGLSLGLGEGGVGLGPERHITAEDTPEQRIPRNATALFNLGAREFTVLFHDGRIEADPSRPGGIRTPMAEDMETGFSGVLSAQTMFPVLSPDEMAGHYSESDVSKAVRSGRITGEGGAWDIIAKRVAAIPDYAQRFDAVYPHVAEGAPIHFTDISNAIAAFVALEWRSDGSPFDAALRGETPLSGAAAEGAALFYGEAGCAACHSGPFLTDHDFHAMGAPQLGPGKAERFEHHARDEGRMRVTGREEDRFAFRTPSLRNVAKTGPWGHAGGHDDLASFLSDHAERAGGLGHYARHVVLPELPKTKPDWAVMNDPLEVQALVAAAGPGTALSAGEIAALLAFVDTLTDPAALAGRLGVPEAVPSGLPVDR</sequence>
<dbReference type="Gene3D" id="1.10.760.10">
    <property type="entry name" value="Cytochrome c-like domain"/>
    <property type="match status" value="2"/>
</dbReference>
<keyword evidence="2 6" id="KW-0349">Heme</keyword>
<dbReference type="RefSeq" id="WP_353474472.1">
    <property type="nucleotide sequence ID" value="NZ_CP123385.1"/>
</dbReference>
<evidence type="ECO:0000256" key="6">
    <source>
        <dbReference type="PROSITE-ProRule" id="PRU00433"/>
    </source>
</evidence>
<evidence type="ECO:0000256" key="4">
    <source>
        <dbReference type="ARBA" id="ARBA00023002"/>
    </source>
</evidence>
<dbReference type="GO" id="GO:0020037">
    <property type="term" value="F:heme binding"/>
    <property type="evidence" value="ECO:0007669"/>
    <property type="project" value="InterPro"/>
</dbReference>
<gene>
    <name evidence="9" type="ORF">PVT71_21215</name>
</gene>
<keyword evidence="7" id="KW-0732">Signal</keyword>
<dbReference type="PROSITE" id="PS51007">
    <property type="entry name" value="CYTC"/>
    <property type="match status" value="2"/>
</dbReference>
<evidence type="ECO:0000259" key="8">
    <source>
        <dbReference type="PROSITE" id="PS51007"/>
    </source>
</evidence>
<dbReference type="PANTHER" id="PTHR30600">
    <property type="entry name" value="CYTOCHROME C PEROXIDASE-RELATED"/>
    <property type="match status" value="1"/>
</dbReference>
<evidence type="ECO:0000256" key="7">
    <source>
        <dbReference type="SAM" id="SignalP"/>
    </source>
</evidence>
<feature type="domain" description="Cytochrome c" evidence="8">
    <location>
        <begin position="258"/>
        <end position="419"/>
    </location>
</feature>
<dbReference type="GO" id="GO:0030313">
    <property type="term" value="C:cell envelope"/>
    <property type="evidence" value="ECO:0007669"/>
    <property type="project" value="UniProtKB-SubCell"/>
</dbReference>